<feature type="region of interest" description="Disordered" evidence="1">
    <location>
        <begin position="1"/>
        <end position="26"/>
    </location>
</feature>
<evidence type="ECO:0000313" key="3">
    <source>
        <dbReference type="Proteomes" id="UP001187192"/>
    </source>
</evidence>
<protein>
    <submittedName>
        <fullName evidence="2">Uncharacterized protein</fullName>
    </submittedName>
</protein>
<evidence type="ECO:0000256" key="1">
    <source>
        <dbReference type="SAM" id="MobiDB-lite"/>
    </source>
</evidence>
<feature type="region of interest" description="Disordered" evidence="1">
    <location>
        <begin position="100"/>
        <end position="122"/>
    </location>
</feature>
<dbReference type="Proteomes" id="UP001187192">
    <property type="component" value="Unassembled WGS sequence"/>
</dbReference>
<gene>
    <name evidence="2" type="ORF">TIFTF001_007097</name>
</gene>
<evidence type="ECO:0000313" key="2">
    <source>
        <dbReference type="EMBL" id="GMN37781.1"/>
    </source>
</evidence>
<reference evidence="2" key="1">
    <citation type="submission" date="2023-07" db="EMBL/GenBank/DDBJ databases">
        <title>draft genome sequence of fig (Ficus carica).</title>
        <authorList>
            <person name="Takahashi T."/>
            <person name="Nishimura K."/>
        </authorList>
    </citation>
    <scope>NUCLEOTIDE SEQUENCE</scope>
</reference>
<comment type="caution">
    <text evidence="2">The sequence shown here is derived from an EMBL/GenBank/DDBJ whole genome shotgun (WGS) entry which is preliminary data.</text>
</comment>
<feature type="compositionally biased region" description="Basic and acidic residues" evidence="1">
    <location>
        <begin position="12"/>
        <end position="25"/>
    </location>
</feature>
<keyword evidence="3" id="KW-1185">Reference proteome</keyword>
<organism evidence="2 3">
    <name type="scientific">Ficus carica</name>
    <name type="common">Common fig</name>
    <dbReference type="NCBI Taxonomy" id="3494"/>
    <lineage>
        <taxon>Eukaryota</taxon>
        <taxon>Viridiplantae</taxon>
        <taxon>Streptophyta</taxon>
        <taxon>Embryophyta</taxon>
        <taxon>Tracheophyta</taxon>
        <taxon>Spermatophyta</taxon>
        <taxon>Magnoliopsida</taxon>
        <taxon>eudicotyledons</taxon>
        <taxon>Gunneridae</taxon>
        <taxon>Pentapetalae</taxon>
        <taxon>rosids</taxon>
        <taxon>fabids</taxon>
        <taxon>Rosales</taxon>
        <taxon>Moraceae</taxon>
        <taxon>Ficeae</taxon>
        <taxon>Ficus</taxon>
    </lineage>
</organism>
<accession>A0AA88D0I4</accession>
<name>A0AA88D0I4_FICCA</name>
<dbReference type="AlphaFoldDB" id="A0AA88D0I4"/>
<sequence>MDADGNRCGVGKPKEPVAPKPEEITHPPIDQLQGLEYCIDSNPCWCKSKIESFIEPKLQFHEFYKYSSPWMQTGMGVGLGGSPNSMDLDLNLAEGSAMAGTDLKSTGTPKPGGWVVSPTKIR</sequence>
<proteinExistence type="predicted"/>
<dbReference type="EMBL" id="BTGU01000007">
    <property type="protein sequence ID" value="GMN37781.1"/>
    <property type="molecule type" value="Genomic_DNA"/>
</dbReference>